<comment type="caution">
    <text evidence="2">The sequence shown here is derived from an EMBL/GenBank/DDBJ whole genome shotgun (WGS) entry which is preliminary data.</text>
</comment>
<feature type="transmembrane region" description="Helical" evidence="1">
    <location>
        <begin position="51"/>
        <end position="71"/>
    </location>
</feature>
<dbReference type="EMBL" id="WRPP01000014">
    <property type="protein sequence ID" value="MVU83639.1"/>
    <property type="molecule type" value="Genomic_DNA"/>
</dbReference>
<sequence length="80" mass="8775">MRGLTVFAEFVLVPLLVVAAVWCWRNGIQTSMFKPQGEAPAFHATRYVGPWLAGSAVFAIGAGLALIDVLARAFRRTRRT</sequence>
<dbReference type="RefSeq" id="WP_157393210.1">
    <property type="nucleotide sequence ID" value="NZ_WRPP01000014.1"/>
</dbReference>
<keyword evidence="1" id="KW-0812">Transmembrane</keyword>
<organism evidence="2 3">
    <name type="scientific">Nocardia terrae</name>
    <dbReference type="NCBI Taxonomy" id="2675851"/>
    <lineage>
        <taxon>Bacteria</taxon>
        <taxon>Bacillati</taxon>
        <taxon>Actinomycetota</taxon>
        <taxon>Actinomycetes</taxon>
        <taxon>Mycobacteriales</taxon>
        <taxon>Nocardiaceae</taxon>
        <taxon>Nocardia</taxon>
    </lineage>
</organism>
<dbReference type="AlphaFoldDB" id="A0A7K1VAZ3"/>
<reference evidence="2 3" key="1">
    <citation type="submission" date="2019-12" db="EMBL/GenBank/DDBJ databases">
        <title>Nocardia sp. nov. ET3-3 isolated from soil.</title>
        <authorList>
            <person name="Kanchanasin P."/>
            <person name="Tanasupawat S."/>
            <person name="Yuki M."/>
            <person name="Kudo T."/>
        </authorList>
    </citation>
    <scope>NUCLEOTIDE SEQUENCE [LARGE SCALE GENOMIC DNA]</scope>
    <source>
        <strain evidence="2 3">ET3-3</strain>
    </source>
</reference>
<name>A0A7K1VAZ3_9NOCA</name>
<gene>
    <name evidence="2" type="ORF">GPX89_41175</name>
</gene>
<evidence type="ECO:0008006" key="4">
    <source>
        <dbReference type="Google" id="ProtNLM"/>
    </source>
</evidence>
<proteinExistence type="predicted"/>
<keyword evidence="3" id="KW-1185">Reference proteome</keyword>
<protein>
    <recommendedName>
        <fullName evidence="4">DUF2516 family protein</fullName>
    </recommendedName>
</protein>
<evidence type="ECO:0000313" key="2">
    <source>
        <dbReference type="EMBL" id="MVU83639.1"/>
    </source>
</evidence>
<evidence type="ECO:0000256" key="1">
    <source>
        <dbReference type="SAM" id="Phobius"/>
    </source>
</evidence>
<keyword evidence="1" id="KW-0472">Membrane</keyword>
<keyword evidence="1" id="KW-1133">Transmembrane helix</keyword>
<evidence type="ECO:0000313" key="3">
    <source>
        <dbReference type="Proteomes" id="UP000466794"/>
    </source>
</evidence>
<accession>A0A7K1VAZ3</accession>
<dbReference type="Proteomes" id="UP000466794">
    <property type="component" value="Unassembled WGS sequence"/>
</dbReference>